<evidence type="ECO:0000313" key="3">
    <source>
        <dbReference type="Proteomes" id="UP000297861"/>
    </source>
</evidence>
<gene>
    <name evidence="2" type="ORF">E2605_04825</name>
</gene>
<keyword evidence="3" id="KW-1185">Reference proteome</keyword>
<comment type="caution">
    <text evidence="2">The sequence shown here is derived from an EMBL/GenBank/DDBJ whole genome shotgun (WGS) entry which is preliminary data.</text>
</comment>
<feature type="domain" description="Peptidase S8/S53" evidence="1">
    <location>
        <begin position="274"/>
        <end position="545"/>
    </location>
</feature>
<dbReference type="EMBL" id="SOML01000002">
    <property type="protein sequence ID" value="TFD97945.1"/>
    <property type="molecule type" value="Genomic_DNA"/>
</dbReference>
<name>A0A4Y8L5M3_9BACT</name>
<dbReference type="Proteomes" id="UP000297861">
    <property type="component" value="Unassembled WGS sequence"/>
</dbReference>
<reference evidence="2 3" key="1">
    <citation type="submission" date="2019-03" db="EMBL/GenBank/DDBJ databases">
        <title>San Antonio Military Medical Center submission to MRSN (WRAIR), pending publication.</title>
        <authorList>
            <person name="Blyth D.M."/>
            <person name="Mccarthy S.L."/>
            <person name="Schall S.E."/>
            <person name="Stam J.A."/>
            <person name="Ong A.C."/>
            <person name="Mcgann P.T."/>
        </authorList>
    </citation>
    <scope>NUCLEOTIDE SEQUENCE [LARGE SCALE GENOMIC DNA]</scope>
    <source>
        <strain evidence="2 3">MRSN571793</strain>
    </source>
</reference>
<organism evidence="2 3">
    <name type="scientific">Dysgonomonas capnocytophagoides</name>
    <dbReference type="NCBI Taxonomy" id="45254"/>
    <lineage>
        <taxon>Bacteria</taxon>
        <taxon>Pseudomonadati</taxon>
        <taxon>Bacteroidota</taxon>
        <taxon>Bacteroidia</taxon>
        <taxon>Bacteroidales</taxon>
        <taxon>Dysgonomonadaceae</taxon>
        <taxon>Dysgonomonas</taxon>
    </lineage>
</organism>
<dbReference type="GO" id="GO:0006508">
    <property type="term" value="P:proteolysis"/>
    <property type="evidence" value="ECO:0007669"/>
    <property type="project" value="InterPro"/>
</dbReference>
<dbReference type="GO" id="GO:0004252">
    <property type="term" value="F:serine-type endopeptidase activity"/>
    <property type="evidence" value="ECO:0007669"/>
    <property type="project" value="InterPro"/>
</dbReference>
<protein>
    <submittedName>
        <fullName evidence="2">S8 family peptidase</fullName>
    </submittedName>
</protein>
<dbReference type="SUPFAM" id="SSF52743">
    <property type="entry name" value="Subtilisin-like"/>
    <property type="match status" value="1"/>
</dbReference>
<dbReference type="Pfam" id="PF00082">
    <property type="entry name" value="Peptidase_S8"/>
    <property type="match status" value="1"/>
</dbReference>
<evidence type="ECO:0000313" key="2">
    <source>
        <dbReference type="EMBL" id="TFD97945.1"/>
    </source>
</evidence>
<evidence type="ECO:0000259" key="1">
    <source>
        <dbReference type="Pfam" id="PF00082"/>
    </source>
</evidence>
<dbReference type="Gene3D" id="3.40.50.200">
    <property type="entry name" value="Peptidase S8/S53 domain"/>
    <property type="match status" value="1"/>
</dbReference>
<dbReference type="RefSeq" id="WP_134435688.1">
    <property type="nucleotide sequence ID" value="NZ_SOML01000002.1"/>
</dbReference>
<sequence length="746" mass="83355">MAKKNFLLGKGERLTEDVRIQLGGGAKVSPYTFLEAKERLQPMLNRIIREIEETPSEACPNDYIVATMTLNPEYLAKSYYPNELLRSVGLGVVGSRSRNIIPEKKSKEREAVEAVTTELFVVGKRLSFKKWATEFSSWNERTSGAKQIVEIEELAFPQPDTKVKNVINSPDNIVYEVVLHLNEEVAEASYLNLFRLYLNKKGVNPSFQKRFYAGGLCFLELVAPANLANYIARFSLVRVLRAMPTLRLLRPVIRSGGGISPYVELPDVSPLDPTIKVAIFDGGIPHDHPICKWVTPYEIPDVDPAESELLEHGVSVTSAFLFGHIDPANSLPQPYSYVDHYRVLDNSPGQNPYELYEVLDRISNILATNEYDFINLSLGPCLPIDDNDVHAWTAILDKYLSKGTTLATIAVGNDGEADSSINANRIQVPSDCVNALGIGACDVPDDSWQRASYSSIGPGRTPGLVKPDLVDFGGSIHRPFLTLDYQEGNKLFSTGGTSFSAPSTLRLGVGVRAHFGTSLNPLAIRALLVHCAERKETSQFEVGWGRVSRHLNDIVICEDHVMRVVFQGRITASKFMRAPIPLPSGTLNGMVKIKATLCYVTATDPHHPDNYTKSGLEITFRPHRDKKRKIKEGEAEPLHALSGSFFGESQKRFQTEEELRKDSWKWENCIHAERNFRGTSLYEPVFDIHYNARSEGHDDTRGQELQYALVITVEAPKIGDLYDQVVRKYATQLEQLQPIIDIPLKV</sequence>
<dbReference type="CDD" id="cd04847">
    <property type="entry name" value="Peptidases_S8_Subtilisin_like_2"/>
    <property type="match status" value="1"/>
</dbReference>
<dbReference type="AlphaFoldDB" id="A0A4Y8L5M3"/>
<proteinExistence type="predicted"/>
<dbReference type="InterPro" id="IPR000209">
    <property type="entry name" value="Peptidase_S8/S53_dom"/>
</dbReference>
<dbReference type="InterPro" id="IPR034074">
    <property type="entry name" value="Y4bN_pept_dom"/>
</dbReference>
<dbReference type="OrthoDB" id="1100338at2"/>
<dbReference type="InterPro" id="IPR036852">
    <property type="entry name" value="Peptidase_S8/S53_dom_sf"/>
</dbReference>
<accession>A0A4Y8L5M3</accession>